<dbReference type="EMBL" id="NKXS01006875">
    <property type="protein sequence ID" value="PIN00603.1"/>
    <property type="molecule type" value="Genomic_DNA"/>
</dbReference>
<organism evidence="7 8">
    <name type="scientific">Handroanthus impetiginosus</name>
    <dbReference type="NCBI Taxonomy" id="429701"/>
    <lineage>
        <taxon>Eukaryota</taxon>
        <taxon>Viridiplantae</taxon>
        <taxon>Streptophyta</taxon>
        <taxon>Embryophyta</taxon>
        <taxon>Tracheophyta</taxon>
        <taxon>Spermatophyta</taxon>
        <taxon>Magnoliopsida</taxon>
        <taxon>eudicotyledons</taxon>
        <taxon>Gunneridae</taxon>
        <taxon>Pentapetalae</taxon>
        <taxon>asterids</taxon>
        <taxon>lamiids</taxon>
        <taxon>Lamiales</taxon>
        <taxon>Bignoniaceae</taxon>
        <taxon>Crescentiina</taxon>
        <taxon>Tabebuia alliance</taxon>
        <taxon>Handroanthus</taxon>
    </lineage>
</organism>
<keyword evidence="8" id="KW-1185">Reference proteome</keyword>
<name>A0A2G9G5K9_9LAMI</name>
<dbReference type="SUPFAM" id="SSF50729">
    <property type="entry name" value="PH domain-like"/>
    <property type="match status" value="1"/>
</dbReference>
<dbReference type="InterPro" id="IPR000156">
    <property type="entry name" value="Ran_bind_dom"/>
</dbReference>
<accession>A0A2G9G5K9</accession>
<keyword evidence="2" id="KW-0813">Transport</keyword>
<keyword evidence="3" id="KW-0811">Translocation</keyword>
<gene>
    <name evidence="7" type="ORF">CDL12_26894</name>
</gene>
<evidence type="ECO:0000256" key="3">
    <source>
        <dbReference type="ARBA" id="ARBA00023010"/>
    </source>
</evidence>
<keyword evidence="4" id="KW-0539">Nucleus</keyword>
<feature type="compositionally biased region" description="Acidic residues" evidence="5">
    <location>
        <begin position="1"/>
        <end position="19"/>
    </location>
</feature>
<evidence type="ECO:0000256" key="5">
    <source>
        <dbReference type="SAM" id="MobiDB-lite"/>
    </source>
</evidence>
<dbReference type="InterPro" id="IPR045256">
    <property type="entry name" value="RanBP1_RanBD"/>
</dbReference>
<dbReference type="Pfam" id="PF00638">
    <property type="entry name" value="Ran_BP1"/>
    <property type="match status" value="1"/>
</dbReference>
<dbReference type="PANTHER" id="PTHR23138:SF87">
    <property type="entry name" value="E3 SUMO-PROTEIN LIGASE RANBP2"/>
    <property type="match status" value="1"/>
</dbReference>
<evidence type="ECO:0000256" key="4">
    <source>
        <dbReference type="ARBA" id="ARBA00023132"/>
    </source>
</evidence>
<keyword evidence="4" id="KW-0906">Nuclear pore complex</keyword>
<evidence type="ECO:0000313" key="7">
    <source>
        <dbReference type="EMBL" id="PIN00603.1"/>
    </source>
</evidence>
<evidence type="ECO:0000313" key="8">
    <source>
        <dbReference type="Proteomes" id="UP000231279"/>
    </source>
</evidence>
<proteinExistence type="predicted"/>
<dbReference type="STRING" id="429701.A0A2G9G5K9"/>
<dbReference type="GO" id="GO:0051028">
    <property type="term" value="P:mRNA transport"/>
    <property type="evidence" value="ECO:0007669"/>
    <property type="project" value="UniProtKB-KW"/>
</dbReference>
<dbReference type="GO" id="GO:0015031">
    <property type="term" value="P:protein transport"/>
    <property type="evidence" value="ECO:0007669"/>
    <property type="project" value="UniProtKB-KW"/>
</dbReference>
<dbReference type="GO" id="GO:0006913">
    <property type="term" value="P:nucleocytoplasmic transport"/>
    <property type="evidence" value="ECO:0007669"/>
    <property type="project" value="InterPro"/>
</dbReference>
<dbReference type="GO" id="GO:0005096">
    <property type="term" value="F:GTPase activator activity"/>
    <property type="evidence" value="ECO:0007669"/>
    <property type="project" value="TreeGrafter"/>
</dbReference>
<dbReference type="GO" id="GO:0005737">
    <property type="term" value="C:cytoplasm"/>
    <property type="evidence" value="ECO:0007669"/>
    <property type="project" value="TreeGrafter"/>
</dbReference>
<feature type="region of interest" description="Disordered" evidence="5">
    <location>
        <begin position="1"/>
        <end position="21"/>
    </location>
</feature>
<dbReference type="PANTHER" id="PTHR23138">
    <property type="entry name" value="RAN BINDING PROTEIN"/>
    <property type="match status" value="1"/>
</dbReference>
<dbReference type="CDD" id="cd13179">
    <property type="entry name" value="RanBD_RanBP1"/>
    <property type="match status" value="1"/>
</dbReference>
<evidence type="ECO:0000256" key="1">
    <source>
        <dbReference type="ARBA" id="ARBA00004567"/>
    </source>
</evidence>
<dbReference type="InterPro" id="IPR011993">
    <property type="entry name" value="PH-like_dom_sf"/>
</dbReference>
<comment type="subcellular location">
    <subcellularLocation>
        <location evidence="1">Nucleus</location>
        <location evidence="1">Nuclear pore complex</location>
    </subcellularLocation>
</comment>
<keyword evidence="4" id="KW-0653">Protein transport</keyword>
<dbReference type="OrthoDB" id="905878at2759"/>
<protein>
    <submittedName>
        <fullName evidence="7">Ran-binding protein RANBP1</fullName>
    </submittedName>
</protein>
<dbReference type="AlphaFoldDB" id="A0A2G9G5K9"/>
<comment type="caution">
    <text evidence="7">The sequence shown here is derived from an EMBL/GenBank/DDBJ whole genome shotgun (WGS) entry which is preliminary data.</text>
</comment>
<sequence>MADEDPREEQEAAPEDEDIGAQVAPIVRLQEVAVVTGEEDEEAILDRFDKEENRWKERGVGTVRLLRHLVNGKVRLVMWQSKTFKICANHFVLATMTVQEHEGNDASCVWHAADCADGEFKDEIFCLRFSSVENCRTFMEMFQEVAG</sequence>
<dbReference type="Proteomes" id="UP000231279">
    <property type="component" value="Unassembled WGS sequence"/>
</dbReference>
<dbReference type="GO" id="GO:0005643">
    <property type="term" value="C:nuclear pore"/>
    <property type="evidence" value="ECO:0007669"/>
    <property type="project" value="UniProtKB-SubCell"/>
</dbReference>
<keyword evidence="2" id="KW-0509">mRNA transport</keyword>
<dbReference type="Gene3D" id="2.30.29.30">
    <property type="entry name" value="Pleckstrin-homology domain (PH domain)/Phosphotyrosine-binding domain (PTB)"/>
    <property type="match status" value="1"/>
</dbReference>
<dbReference type="InterPro" id="IPR045255">
    <property type="entry name" value="RanBP1-like"/>
</dbReference>
<evidence type="ECO:0000256" key="2">
    <source>
        <dbReference type="ARBA" id="ARBA00022816"/>
    </source>
</evidence>
<reference evidence="8" key="1">
    <citation type="journal article" date="2018" name="Gigascience">
        <title>Genome assembly of the Pink Ipe (Handroanthus impetiginosus, Bignoniaceae), a highly valued, ecologically keystone Neotropical timber forest tree.</title>
        <authorList>
            <person name="Silva-Junior O.B."/>
            <person name="Grattapaglia D."/>
            <person name="Novaes E."/>
            <person name="Collevatti R.G."/>
        </authorList>
    </citation>
    <scope>NUCLEOTIDE SEQUENCE [LARGE SCALE GENOMIC DNA]</scope>
    <source>
        <strain evidence="8">cv. UFG-1</strain>
    </source>
</reference>
<dbReference type="SMART" id="SM00160">
    <property type="entry name" value="RanBD"/>
    <property type="match status" value="1"/>
</dbReference>
<feature type="domain" description="RanBD1" evidence="6">
    <location>
        <begin position="22"/>
        <end position="147"/>
    </location>
</feature>
<dbReference type="PROSITE" id="PS50196">
    <property type="entry name" value="RANBD1"/>
    <property type="match status" value="1"/>
</dbReference>
<evidence type="ECO:0000259" key="6">
    <source>
        <dbReference type="PROSITE" id="PS50196"/>
    </source>
</evidence>